<keyword evidence="7" id="KW-1185">Reference proteome</keyword>
<evidence type="ECO:0000256" key="4">
    <source>
        <dbReference type="SAM" id="Coils"/>
    </source>
</evidence>
<gene>
    <name evidence="6" type="ORF">C493_07214</name>
</gene>
<protein>
    <submittedName>
        <fullName evidence="6">Type I site-specific deoxyribonuclease subunit rmeS</fullName>
    </submittedName>
</protein>
<dbReference type="SUPFAM" id="SSF116734">
    <property type="entry name" value="DNA methylase specificity domain"/>
    <property type="match status" value="2"/>
</dbReference>
<evidence type="ECO:0000313" key="6">
    <source>
        <dbReference type="EMBL" id="ELY58346.1"/>
    </source>
</evidence>
<dbReference type="Proteomes" id="UP000011602">
    <property type="component" value="Unassembled WGS sequence"/>
</dbReference>
<keyword evidence="4" id="KW-0175">Coiled coil</keyword>
<comment type="caution">
    <text evidence="6">The sequence shown here is derived from an EMBL/GenBank/DDBJ whole genome shotgun (WGS) entry which is preliminary data.</text>
</comment>
<dbReference type="PANTHER" id="PTHR30408:SF12">
    <property type="entry name" value="TYPE I RESTRICTION ENZYME MJAVIII SPECIFICITY SUBUNIT"/>
    <property type="match status" value="1"/>
</dbReference>
<feature type="coiled-coil region" evidence="4">
    <location>
        <begin position="253"/>
        <end position="280"/>
    </location>
</feature>
<dbReference type="PANTHER" id="PTHR30408">
    <property type="entry name" value="TYPE-1 RESTRICTION ENZYME ECOKI SPECIFICITY PROTEIN"/>
    <property type="match status" value="1"/>
</dbReference>
<dbReference type="InterPro" id="IPR044946">
    <property type="entry name" value="Restrct_endonuc_typeI_TRD_sf"/>
</dbReference>
<evidence type="ECO:0000256" key="3">
    <source>
        <dbReference type="ARBA" id="ARBA00023125"/>
    </source>
</evidence>
<dbReference type="eggNOG" id="arCOG02626">
    <property type="taxonomic scope" value="Archaea"/>
</dbReference>
<dbReference type="Gene3D" id="1.10.287.1120">
    <property type="entry name" value="Bipartite methylase S protein"/>
    <property type="match status" value="1"/>
</dbReference>
<name>L9XA68_9EURY</name>
<dbReference type="STRING" id="1227499.C493_07214"/>
<evidence type="ECO:0000256" key="2">
    <source>
        <dbReference type="ARBA" id="ARBA00022747"/>
    </source>
</evidence>
<evidence type="ECO:0000313" key="7">
    <source>
        <dbReference type="Proteomes" id="UP000011602"/>
    </source>
</evidence>
<dbReference type="EMBL" id="AOHZ01000035">
    <property type="protein sequence ID" value="ELY58346.1"/>
    <property type="molecule type" value="Genomic_DNA"/>
</dbReference>
<dbReference type="Pfam" id="PF01420">
    <property type="entry name" value="Methylase_S"/>
    <property type="match status" value="2"/>
</dbReference>
<organism evidence="6 7">
    <name type="scientific">Natronolimnohabitans innermongolicus JCM 12255</name>
    <dbReference type="NCBI Taxonomy" id="1227499"/>
    <lineage>
        <taxon>Archaea</taxon>
        <taxon>Methanobacteriati</taxon>
        <taxon>Methanobacteriota</taxon>
        <taxon>Stenosarchaea group</taxon>
        <taxon>Halobacteria</taxon>
        <taxon>Halobacteriales</taxon>
        <taxon>Natrialbaceae</taxon>
        <taxon>Natronolimnohabitans</taxon>
    </lineage>
</organism>
<feature type="domain" description="Type I restriction modification DNA specificity" evidence="5">
    <location>
        <begin position="4"/>
        <end position="46"/>
    </location>
</feature>
<reference evidence="6 7" key="1">
    <citation type="journal article" date="2014" name="PLoS Genet.">
        <title>Phylogenetically driven sequencing of extremely halophilic archaea reveals strategies for static and dynamic osmo-response.</title>
        <authorList>
            <person name="Becker E.A."/>
            <person name="Seitzer P.M."/>
            <person name="Tritt A."/>
            <person name="Larsen D."/>
            <person name="Krusor M."/>
            <person name="Yao A.I."/>
            <person name="Wu D."/>
            <person name="Madern D."/>
            <person name="Eisen J.A."/>
            <person name="Darling A.E."/>
            <person name="Facciotti M.T."/>
        </authorList>
    </citation>
    <scope>NUCLEOTIDE SEQUENCE [LARGE SCALE GENOMIC DNA]</scope>
    <source>
        <strain evidence="6 7">JCM 12255</strain>
    </source>
</reference>
<comment type="similarity">
    <text evidence="1">Belongs to the type-I restriction system S methylase family.</text>
</comment>
<dbReference type="AlphaFoldDB" id="L9XA68"/>
<feature type="domain" description="Type I restriction modification DNA specificity" evidence="5">
    <location>
        <begin position="86"/>
        <end position="262"/>
    </location>
</feature>
<dbReference type="GO" id="GO:0009307">
    <property type="term" value="P:DNA restriction-modification system"/>
    <property type="evidence" value="ECO:0007669"/>
    <property type="project" value="UniProtKB-KW"/>
</dbReference>
<dbReference type="InterPro" id="IPR052021">
    <property type="entry name" value="Type-I_RS_S_subunit"/>
</dbReference>
<evidence type="ECO:0000256" key="1">
    <source>
        <dbReference type="ARBA" id="ARBA00010923"/>
    </source>
</evidence>
<sequence length="298" mass="33782">MAAIYNSEFDKFQILLPSLEEQRKISSVLYTLDQAIIQTEEIINQANKVKEAVIQEFYSDGYYDHDEWQEGNKQDAYVMTRADEVPADWKICEADEIADIKTGHTPSTSVDEYWGGSISWVDIHDLTQLEKNVITTTDDTITEEGLENSGAKLLPEGTLVLCRTGAIGETAILGKEMATDQDQVTFECDEDVVLPQYLMYLFEYATPQLERLSAGSTHDKIQLHFFSDLEIPLPSFEEQEKIVEAIESVDDVVVTNKEQLENLQRLKKGLEQDLLSGEVRTAGKEIDIPDEVKQYEPE</sequence>
<evidence type="ECO:0000259" key="5">
    <source>
        <dbReference type="Pfam" id="PF01420"/>
    </source>
</evidence>
<dbReference type="GO" id="GO:0003677">
    <property type="term" value="F:DNA binding"/>
    <property type="evidence" value="ECO:0007669"/>
    <property type="project" value="UniProtKB-KW"/>
</dbReference>
<accession>L9XA68</accession>
<keyword evidence="3" id="KW-0238">DNA-binding</keyword>
<dbReference type="PATRIC" id="fig|1227499.3.peg.1459"/>
<proteinExistence type="inferred from homology"/>
<keyword evidence="2" id="KW-0680">Restriction system</keyword>
<dbReference type="InterPro" id="IPR000055">
    <property type="entry name" value="Restrct_endonuc_typeI_TRD"/>
</dbReference>
<dbReference type="Gene3D" id="3.90.220.20">
    <property type="entry name" value="DNA methylase specificity domains"/>
    <property type="match status" value="2"/>
</dbReference>